<dbReference type="CDD" id="cd00055">
    <property type="entry name" value="EGF_Lam"/>
    <property type="match status" value="1"/>
</dbReference>
<dbReference type="Gene3D" id="2.170.300.10">
    <property type="entry name" value="Tie2 ligand-binding domain superfamily"/>
    <property type="match status" value="2"/>
</dbReference>
<proteinExistence type="predicted"/>
<evidence type="ECO:0000313" key="5">
    <source>
        <dbReference type="Proteomes" id="UP000005408"/>
    </source>
</evidence>
<dbReference type="EnsemblMetazoa" id="G19941.1">
    <property type="protein sequence ID" value="G19941.1:cds"/>
    <property type="gene ID" value="G19941"/>
</dbReference>
<keyword evidence="2" id="KW-0175">Coiled coil</keyword>
<dbReference type="PANTHER" id="PTHR24043">
    <property type="entry name" value="SCAVENGER RECEPTOR CLASS F"/>
    <property type="match status" value="1"/>
</dbReference>
<dbReference type="AlphaFoldDB" id="A0A8W8JQ58"/>
<protein>
    <recommendedName>
        <fullName evidence="6">Scavenger receptor class F member 2</fullName>
    </recommendedName>
</protein>
<dbReference type="GO" id="GO:0005044">
    <property type="term" value="F:scavenger receptor activity"/>
    <property type="evidence" value="ECO:0007669"/>
    <property type="project" value="InterPro"/>
</dbReference>
<keyword evidence="3" id="KW-0472">Membrane</keyword>
<dbReference type="Proteomes" id="UP000005408">
    <property type="component" value="Unassembled WGS sequence"/>
</dbReference>
<reference evidence="4" key="1">
    <citation type="submission" date="2022-08" db="UniProtKB">
        <authorList>
            <consortium name="EnsemblMetazoa"/>
        </authorList>
    </citation>
    <scope>IDENTIFICATION</scope>
    <source>
        <strain evidence="4">05x7-T-G4-1.051#20</strain>
    </source>
</reference>
<dbReference type="InterPro" id="IPR002049">
    <property type="entry name" value="LE_dom"/>
</dbReference>
<dbReference type="InterPro" id="IPR042635">
    <property type="entry name" value="MEGF10/SREC1/2-like"/>
</dbReference>
<accession>A0A8W8JQ58</accession>
<sequence>MSSVPANPVWSAAKAIDGDTNQNYTANSCAISDISHQNNSAWWNATGFSIYTYNTQVVNPLNDPKHLVYYHDALSGCPASVMNITVNMVTQGVVFMNLRHPGFTSTCKDAGSSYTSIDICEVKVMVCSDGTYISSGMCVRCPGRCKNDSPCNKLTGRCVQGCDKNWTGQFCEECVDGFYNRGCSGTCGSCFHGQFCEKINGHCTNGYCAPGFYGDDCHEECGKCKDVTGCNWTSGLCPNGCKEHWVPPLCKEPSPSSYHLPKKSKDNPEPTFIMSTQGCLSDHHQVTQGSVSPATQFHQHFPHMMFPAPYQSSPPNPYHVPQQLMISDHDIQRIASAVKGLLVTEMQHMIEPLQNQIISLQKENEYLKQEIDNLEMYSRRSCVRISGVPEENDKTDDIVLEIAAKLKVPLQESDIAVSHRVGPKSPTRPRQIIAKITNYDLRHRLLKASKDLRKVTGMEKVAINQDLTKTRNKIAYEARQLVKAGKAKSTFIWDGKIFVIGHDDRKHKILNPNDMTNLLVSLGAIPQNEECEYYKYGPNCAFDCGHCKDNKPCSMDTGDCPSGCMEGWMGKHCITVIPSADKQGTEKPRFFTLAVVLLDLFTVLIGFVVLLKIYLKR</sequence>
<organism evidence="4 5">
    <name type="scientific">Magallana gigas</name>
    <name type="common">Pacific oyster</name>
    <name type="synonym">Crassostrea gigas</name>
    <dbReference type="NCBI Taxonomy" id="29159"/>
    <lineage>
        <taxon>Eukaryota</taxon>
        <taxon>Metazoa</taxon>
        <taxon>Spiralia</taxon>
        <taxon>Lophotrochozoa</taxon>
        <taxon>Mollusca</taxon>
        <taxon>Bivalvia</taxon>
        <taxon>Autobranchia</taxon>
        <taxon>Pteriomorphia</taxon>
        <taxon>Ostreida</taxon>
        <taxon>Ostreoidea</taxon>
        <taxon>Ostreidae</taxon>
        <taxon>Magallana</taxon>
    </lineage>
</organism>
<evidence type="ECO:0000256" key="2">
    <source>
        <dbReference type="SAM" id="Coils"/>
    </source>
</evidence>
<keyword evidence="3" id="KW-0812">Transmembrane</keyword>
<feature type="transmembrane region" description="Helical" evidence="3">
    <location>
        <begin position="590"/>
        <end position="615"/>
    </location>
</feature>
<dbReference type="Gene3D" id="3.30.70.1820">
    <property type="entry name" value="L1 transposable element, RRM domain"/>
    <property type="match status" value="1"/>
</dbReference>
<keyword evidence="1" id="KW-0245">EGF-like domain</keyword>
<evidence type="ECO:0000256" key="1">
    <source>
        <dbReference type="ARBA" id="ARBA00022536"/>
    </source>
</evidence>
<evidence type="ECO:0000256" key="3">
    <source>
        <dbReference type="SAM" id="Phobius"/>
    </source>
</evidence>
<keyword evidence="3" id="KW-1133">Transmembrane helix</keyword>
<keyword evidence="5" id="KW-1185">Reference proteome</keyword>
<name>A0A8W8JQ58_MAGGI</name>
<evidence type="ECO:0000313" key="4">
    <source>
        <dbReference type="EnsemblMetazoa" id="G19941.1:cds"/>
    </source>
</evidence>
<evidence type="ECO:0008006" key="6">
    <source>
        <dbReference type="Google" id="ProtNLM"/>
    </source>
</evidence>
<feature type="coiled-coil region" evidence="2">
    <location>
        <begin position="350"/>
        <end position="377"/>
    </location>
</feature>